<sequence>LIDERTSKPFINNLIKSSRYNLYNFLPKQLYFQFSKIANIYFFSIAIMQMIPTWSTTGNYTTIIPLSIFMLISISREGYDDLRRHSQDKEENNKFSTILTLQNPAHKFKNKNHKNILTPYTSSNSYNNTIQTETQSVNLFSPLDSHAGIFQKKTLWKDIRVGNIIKLKQDELVPADIIILSSDNLNNDVFIETMDLDGETNLKLKNPHIELNKYCNTANGLKNIDALITTEHPNLNLYNFEGYLNIDNKKFSLNSDHIVYRGSVIRNTSNLLGLVVFTGEETKIRMNAIKNPRTKAPKLQHHVNMIVLFMIGLVMSLSFGSLAGELIQYNKFKDDNWYLLRQDAGIAATFMGFLIMYYTLIPLSLYVTMELIKVTQLLFLQWDIDMYYPLTNTPCEARTATILEELGQVSFVFSDKTGTLTDNLMIFRKFSVGGVSWLHDIDLLLNEENDERLSIDINNPTAMAGMVSADKTRDSIDYSTQIADKSKLKVFSQMRGSVDIRRGNGTSTYTGRPSMASLTSDQGINHLRSSIAMSEWRSEAIPNKIQDIKSSLDLILYIQQNPYSVYARKAKFFILSIALCHSCFPKKINNTKDNIEYQSSSPDELALVTAARDMGFVVFDKVNNLITLQVYPNGLHKNPVYERYEILNTIEFNSVRKRMSVIVKFPDDKICLLCKGADNVILENSKHYKFAMEIMKKISSISQSRKLAEAEIAKQNKKSMEGAKSIMRTSMQSMRKSVNIQNETIDSILFNEQRNKEEIEDVAQFSRKSLHYDQAKKYSIDNSKLSTDNMRSAPTSDYIGDDNLVLNEEYVIEKTLEHIEDFSTEGLRTLLYSFKWLNEEEYRIWAEKYEEAKAAIVDRSQKMDALGAEIETNLEVSGATAIEDKLQEGVANAIEKIRRSGIKMWMLTGDKRETAINIGYSCRLVKDYSTVIILSNDDGDQALTERISAATIELSEGNVVHCVVVIDGTTLTSMDNDETIYNMFINLCIKADSVICCRASPSQKANLVTSVRQKYKNSVTLAIGDGANDIAMIQSADIGVGITGKEGLQAARSSDYSIAQFRFLIKLLLVHGRYNYIRTSKFVLCTFYKEVLFYISQLLFQSNTLFTGASLYEPWSLSMFNTLFTSLPVLCIGMFEKDLKAATLIAVPELYSIGRHNKCFNFKIFFEWMFLALFISVAVCFSSWYLWGFSSMSDNTFYPMGTLTFTAFVVIINIKCQIIEQRDRTILNFLSLIIEIGGWLVWCMALPVLYSRESSNIYFVDSGLYNEFGKDHTWWACCVFITVLGILIEVIIKALRNWFFPEDVDFFQQIERNYKYRKLFETDAYEELHQTWESNKDKSFHSLRNSKIGKKIGNNQKKIRSILKYKSRDIDKSKTKNKSNIEFNELDLERNIEDEGSSNTSRNVNPNYEVEVLPSGKIYKRRINDSKLRKIGKKLRFLDEEESSDDEFIERIIRHRQTD</sequence>
<evidence type="ECO:0000256" key="11">
    <source>
        <dbReference type="ARBA" id="ARBA00034036"/>
    </source>
</evidence>
<keyword evidence="8 16" id="KW-1278">Translocase</keyword>
<evidence type="ECO:0000256" key="7">
    <source>
        <dbReference type="ARBA" id="ARBA00022842"/>
    </source>
</evidence>
<feature type="transmembrane region" description="Helical" evidence="16">
    <location>
        <begin position="344"/>
        <end position="367"/>
    </location>
</feature>
<feature type="binding site" evidence="14">
    <location>
        <position position="1028"/>
    </location>
    <ligand>
        <name>ATP</name>
        <dbReference type="ChEBI" id="CHEBI:30616"/>
    </ligand>
</feature>
<dbReference type="GO" id="GO:0006892">
    <property type="term" value="P:post-Golgi vesicle-mediated transport"/>
    <property type="evidence" value="ECO:0007669"/>
    <property type="project" value="TreeGrafter"/>
</dbReference>
<organism evidence="19 20">
    <name type="scientific">Ascoidea rubescens DSM 1968</name>
    <dbReference type="NCBI Taxonomy" id="1344418"/>
    <lineage>
        <taxon>Eukaryota</taxon>
        <taxon>Fungi</taxon>
        <taxon>Dikarya</taxon>
        <taxon>Ascomycota</taxon>
        <taxon>Saccharomycotina</taxon>
        <taxon>Saccharomycetes</taxon>
        <taxon>Ascoideaceae</taxon>
        <taxon>Ascoidea</taxon>
    </lineage>
</organism>
<dbReference type="FunCoup" id="A0A1D2VDL4">
    <property type="interactions" value="26"/>
</dbReference>
<feature type="binding site" evidence="15">
    <location>
        <position position="1025"/>
    </location>
    <ligand>
        <name>Mg(2+)</name>
        <dbReference type="ChEBI" id="CHEBI:18420"/>
    </ligand>
</feature>
<dbReference type="PRINTS" id="PR00119">
    <property type="entry name" value="CATATPASE"/>
</dbReference>
<dbReference type="Pfam" id="PF13246">
    <property type="entry name" value="Cation_ATPase"/>
    <property type="match status" value="1"/>
</dbReference>
<feature type="binding site" evidence="14">
    <location>
        <position position="675"/>
    </location>
    <ligand>
        <name>ATP</name>
        <dbReference type="ChEBI" id="CHEBI:30616"/>
    </ligand>
</feature>
<evidence type="ECO:0000256" key="4">
    <source>
        <dbReference type="ARBA" id="ARBA00022723"/>
    </source>
</evidence>
<feature type="active site" description="4-aspartylphosphate intermediate" evidence="13">
    <location>
        <position position="415"/>
    </location>
</feature>
<protein>
    <recommendedName>
        <fullName evidence="16">Phospholipid-transporting ATPase</fullName>
        <ecNumber evidence="16">7.6.2.1</ecNumber>
    </recommendedName>
</protein>
<dbReference type="GO" id="GO:0016887">
    <property type="term" value="F:ATP hydrolysis activity"/>
    <property type="evidence" value="ECO:0007669"/>
    <property type="project" value="InterPro"/>
</dbReference>
<dbReference type="InterPro" id="IPR001757">
    <property type="entry name" value="P_typ_ATPase"/>
</dbReference>
<keyword evidence="3 16" id="KW-0812">Transmembrane</keyword>
<name>A0A1D2VDL4_9ASCO</name>
<dbReference type="GO" id="GO:0140345">
    <property type="term" value="F:phosphatidylcholine flippase activity"/>
    <property type="evidence" value="ECO:0007669"/>
    <property type="project" value="EnsemblFungi"/>
</dbReference>
<evidence type="ECO:0000256" key="8">
    <source>
        <dbReference type="ARBA" id="ARBA00022967"/>
    </source>
</evidence>
<evidence type="ECO:0000256" key="13">
    <source>
        <dbReference type="PIRSR" id="PIRSR606539-1"/>
    </source>
</evidence>
<dbReference type="SUPFAM" id="SSF56784">
    <property type="entry name" value="HAD-like"/>
    <property type="match status" value="1"/>
</dbReference>
<dbReference type="InterPro" id="IPR036412">
    <property type="entry name" value="HAD-like_sf"/>
</dbReference>
<feature type="domain" description="P-type ATPase C-terminal" evidence="18">
    <location>
        <begin position="1051"/>
        <end position="1302"/>
    </location>
</feature>
<feature type="transmembrane region" description="Helical" evidence="16">
    <location>
        <begin position="1115"/>
        <end position="1135"/>
    </location>
</feature>
<dbReference type="InterPro" id="IPR023299">
    <property type="entry name" value="ATPase_P-typ_cyto_dom_N"/>
</dbReference>
<dbReference type="InterPro" id="IPR044492">
    <property type="entry name" value="P_typ_ATPase_HD_dom"/>
</dbReference>
<dbReference type="SFLD" id="SFLDF00027">
    <property type="entry name" value="p-type_atpase"/>
    <property type="match status" value="1"/>
</dbReference>
<dbReference type="Pfam" id="PF16212">
    <property type="entry name" value="PhoLip_ATPase_C"/>
    <property type="match status" value="1"/>
</dbReference>
<dbReference type="SFLD" id="SFLDG00002">
    <property type="entry name" value="C1.7:_P-type_atpase_like"/>
    <property type="match status" value="1"/>
</dbReference>
<dbReference type="GO" id="GO:0070867">
    <property type="term" value="C:mating projection tip membrane"/>
    <property type="evidence" value="ECO:0007669"/>
    <property type="project" value="EnsemblFungi"/>
</dbReference>
<keyword evidence="20" id="KW-1185">Reference proteome</keyword>
<dbReference type="GO" id="GO:0140346">
    <property type="term" value="F:phosphatidylserine flippase activity"/>
    <property type="evidence" value="ECO:0007669"/>
    <property type="project" value="EnsemblFungi"/>
</dbReference>
<dbReference type="InterPro" id="IPR006539">
    <property type="entry name" value="P-type_ATPase_IV"/>
</dbReference>
<evidence type="ECO:0000256" key="6">
    <source>
        <dbReference type="ARBA" id="ARBA00022840"/>
    </source>
</evidence>
<dbReference type="Gene3D" id="3.40.50.1000">
    <property type="entry name" value="HAD superfamily/HAD-like"/>
    <property type="match status" value="1"/>
</dbReference>
<dbReference type="PANTHER" id="PTHR24092:SF174">
    <property type="entry name" value="PHOSPHOLIPID-TRANSPORTING ATPASE DNF3-RELATED"/>
    <property type="match status" value="1"/>
</dbReference>
<feature type="binding site" evidence="14">
    <location>
        <position position="415"/>
    </location>
    <ligand>
        <name>ATP</name>
        <dbReference type="ChEBI" id="CHEBI:30616"/>
    </ligand>
</feature>
<feature type="binding site" evidence="14">
    <location>
        <position position="604"/>
    </location>
    <ligand>
        <name>ATP</name>
        <dbReference type="ChEBI" id="CHEBI:30616"/>
    </ligand>
</feature>
<dbReference type="NCBIfam" id="TIGR01652">
    <property type="entry name" value="ATPase-Plipid"/>
    <property type="match status" value="1"/>
</dbReference>
<feature type="non-terminal residue" evidence="19">
    <location>
        <position position="1"/>
    </location>
</feature>
<evidence type="ECO:0000259" key="17">
    <source>
        <dbReference type="Pfam" id="PF16209"/>
    </source>
</evidence>
<comment type="similarity">
    <text evidence="2 16">Belongs to the cation transport ATPase (P-type) (TC 3.A.3) family. Type IV subfamily.</text>
</comment>
<evidence type="ECO:0000256" key="9">
    <source>
        <dbReference type="ARBA" id="ARBA00022989"/>
    </source>
</evidence>
<evidence type="ECO:0000256" key="3">
    <source>
        <dbReference type="ARBA" id="ARBA00022692"/>
    </source>
</evidence>
<dbReference type="GO" id="GO:0000287">
    <property type="term" value="F:magnesium ion binding"/>
    <property type="evidence" value="ECO:0007669"/>
    <property type="project" value="UniProtKB-UniRule"/>
</dbReference>
<dbReference type="GO" id="GO:0005802">
    <property type="term" value="C:trans-Golgi network"/>
    <property type="evidence" value="ECO:0007669"/>
    <property type="project" value="EnsemblFungi"/>
</dbReference>
<evidence type="ECO:0000256" key="1">
    <source>
        <dbReference type="ARBA" id="ARBA00004141"/>
    </source>
</evidence>
<dbReference type="SFLD" id="SFLDS00003">
    <property type="entry name" value="Haloacid_Dehalogenase"/>
    <property type="match status" value="1"/>
</dbReference>
<feature type="binding site" evidence="14">
    <location>
        <position position="909"/>
    </location>
    <ligand>
        <name>ATP</name>
        <dbReference type="ChEBI" id="CHEBI:30616"/>
    </ligand>
</feature>
<dbReference type="EMBL" id="KV454485">
    <property type="protein sequence ID" value="ODV59583.1"/>
    <property type="molecule type" value="Genomic_DNA"/>
</dbReference>
<feature type="transmembrane region" description="Helical" evidence="16">
    <location>
        <begin position="1165"/>
        <end position="1185"/>
    </location>
</feature>
<feature type="transmembrane region" description="Helical" evidence="16">
    <location>
        <begin position="1197"/>
        <end position="1214"/>
    </location>
</feature>
<dbReference type="NCBIfam" id="TIGR01494">
    <property type="entry name" value="ATPase_P-type"/>
    <property type="match status" value="1"/>
</dbReference>
<feature type="transmembrane region" description="Helical" evidence="16">
    <location>
        <begin position="1273"/>
        <end position="1292"/>
    </location>
</feature>
<feature type="binding site" evidence="15">
    <location>
        <position position="415"/>
    </location>
    <ligand>
        <name>Mg(2+)</name>
        <dbReference type="ChEBI" id="CHEBI:18420"/>
    </ligand>
</feature>
<dbReference type="RefSeq" id="XP_020045890.1">
    <property type="nucleotide sequence ID" value="XM_020190766.1"/>
</dbReference>
<feature type="binding site" evidence="15">
    <location>
        <position position="417"/>
    </location>
    <ligand>
        <name>Mg(2+)</name>
        <dbReference type="ChEBI" id="CHEBI:18420"/>
    </ligand>
</feature>
<dbReference type="OrthoDB" id="377733at2759"/>
<comment type="catalytic activity">
    <reaction evidence="12">
        <text>a 1,2-diacyl-sn-glycero-3-phosphoethanolamine(out) + ATP + H2O = a 1,2-diacyl-sn-glycero-3-phosphoethanolamine(in) + ADP + phosphate + H(+)</text>
        <dbReference type="Rhea" id="RHEA:66132"/>
        <dbReference type="ChEBI" id="CHEBI:15377"/>
        <dbReference type="ChEBI" id="CHEBI:15378"/>
        <dbReference type="ChEBI" id="CHEBI:30616"/>
        <dbReference type="ChEBI" id="CHEBI:43474"/>
        <dbReference type="ChEBI" id="CHEBI:64612"/>
        <dbReference type="ChEBI" id="CHEBI:456216"/>
    </reaction>
    <physiologicalReaction direction="left-to-right" evidence="12">
        <dbReference type="Rhea" id="RHEA:66133"/>
    </physiologicalReaction>
</comment>
<evidence type="ECO:0000256" key="14">
    <source>
        <dbReference type="PIRSR" id="PIRSR606539-2"/>
    </source>
</evidence>
<evidence type="ECO:0000256" key="16">
    <source>
        <dbReference type="RuleBase" id="RU362033"/>
    </source>
</evidence>
<dbReference type="InterPro" id="IPR023298">
    <property type="entry name" value="ATPase_P-typ_TM_dom_sf"/>
</dbReference>
<dbReference type="PANTHER" id="PTHR24092">
    <property type="entry name" value="PROBABLE PHOSPHOLIPID-TRANSPORTING ATPASE"/>
    <property type="match status" value="1"/>
</dbReference>
<dbReference type="Gene3D" id="3.40.1110.10">
    <property type="entry name" value="Calcium-transporting ATPase, cytoplasmic domain N"/>
    <property type="match status" value="1"/>
</dbReference>
<evidence type="ECO:0000313" key="19">
    <source>
        <dbReference type="EMBL" id="ODV59583.1"/>
    </source>
</evidence>
<feature type="binding site" evidence="14">
    <location>
        <position position="1004"/>
    </location>
    <ligand>
        <name>ATP</name>
        <dbReference type="ChEBI" id="CHEBI:30616"/>
    </ligand>
</feature>
<gene>
    <name evidence="19" type="ORF">ASCRUDRAFT_37370</name>
</gene>
<keyword evidence="9 16" id="KW-1133">Transmembrane helix</keyword>
<feature type="binding site" evidence="14">
    <location>
        <position position="416"/>
    </location>
    <ligand>
        <name>ATP</name>
        <dbReference type="ChEBI" id="CHEBI:30616"/>
    </ligand>
</feature>
<dbReference type="InterPro" id="IPR023214">
    <property type="entry name" value="HAD_sf"/>
</dbReference>
<feature type="binding site" evidence="14">
    <location>
        <position position="652"/>
    </location>
    <ligand>
        <name>ATP</name>
        <dbReference type="ChEBI" id="CHEBI:30616"/>
    </ligand>
</feature>
<feature type="binding site" evidence="14">
    <location>
        <position position="908"/>
    </location>
    <ligand>
        <name>ATP</name>
        <dbReference type="ChEBI" id="CHEBI:30616"/>
    </ligand>
</feature>
<evidence type="ECO:0000259" key="18">
    <source>
        <dbReference type="Pfam" id="PF16212"/>
    </source>
</evidence>
<evidence type="ECO:0000313" key="20">
    <source>
        <dbReference type="Proteomes" id="UP000095038"/>
    </source>
</evidence>
<evidence type="ECO:0000256" key="15">
    <source>
        <dbReference type="PIRSR" id="PIRSR606539-3"/>
    </source>
</evidence>
<feature type="binding site" evidence="14">
    <location>
        <position position="828"/>
    </location>
    <ligand>
        <name>ATP</name>
        <dbReference type="ChEBI" id="CHEBI:30616"/>
    </ligand>
</feature>
<keyword evidence="6 14" id="KW-0067">ATP-binding</keyword>
<keyword evidence="10 16" id="KW-0472">Membrane</keyword>
<dbReference type="GO" id="GO:0030140">
    <property type="term" value="C:trans-Golgi network transport vesicle"/>
    <property type="evidence" value="ECO:0007669"/>
    <property type="project" value="EnsemblFungi"/>
</dbReference>
<dbReference type="InParanoid" id="A0A1D2VDL4"/>
<dbReference type="PROSITE" id="PS00154">
    <property type="entry name" value="ATPASE_E1_E2"/>
    <property type="match status" value="1"/>
</dbReference>
<dbReference type="SUPFAM" id="SSF81653">
    <property type="entry name" value="Calcium ATPase, transduction domain A"/>
    <property type="match status" value="1"/>
</dbReference>
<proteinExistence type="inferred from homology"/>
<dbReference type="Proteomes" id="UP000095038">
    <property type="component" value="Unassembled WGS sequence"/>
</dbReference>
<feature type="binding site" evidence="14">
    <location>
        <position position="998"/>
    </location>
    <ligand>
        <name>ATP</name>
        <dbReference type="ChEBI" id="CHEBI:30616"/>
    </ligand>
</feature>
<feature type="transmembrane region" description="Helical" evidence="16">
    <location>
        <begin position="303"/>
        <end position="324"/>
    </location>
</feature>
<comment type="subcellular location">
    <subcellularLocation>
        <location evidence="1 16">Membrane</location>
        <topology evidence="1 16">Multi-pass membrane protein</topology>
    </subcellularLocation>
</comment>
<keyword evidence="5 14" id="KW-0547">Nucleotide-binding</keyword>
<evidence type="ECO:0000256" key="2">
    <source>
        <dbReference type="ARBA" id="ARBA00008109"/>
    </source>
</evidence>
<dbReference type="InterPro" id="IPR032631">
    <property type="entry name" value="P-type_ATPase_N"/>
</dbReference>
<dbReference type="GO" id="GO:0090555">
    <property type="term" value="F:phosphatidylethanolamine flippase activity"/>
    <property type="evidence" value="ECO:0007669"/>
    <property type="project" value="EnsemblFungi"/>
</dbReference>
<dbReference type="GO" id="GO:0007124">
    <property type="term" value="P:pseudohyphal growth"/>
    <property type="evidence" value="ECO:0007669"/>
    <property type="project" value="EnsemblFungi"/>
</dbReference>
<dbReference type="GO" id="GO:0032456">
    <property type="term" value="P:endocytic recycling"/>
    <property type="evidence" value="ECO:0007669"/>
    <property type="project" value="TreeGrafter"/>
</dbReference>
<comment type="cofactor">
    <cofactor evidence="15">
        <name>Mg(2+)</name>
        <dbReference type="ChEBI" id="CHEBI:18420"/>
    </cofactor>
</comment>
<accession>A0A1D2VDL4</accession>
<feature type="binding site" evidence="14">
    <location>
        <position position="910"/>
    </location>
    <ligand>
        <name>ATP</name>
        <dbReference type="ChEBI" id="CHEBI:30616"/>
    </ligand>
</feature>
<dbReference type="Gene3D" id="2.70.150.10">
    <property type="entry name" value="Calcium-transporting ATPase, cytoplasmic transduction domain A"/>
    <property type="match status" value="1"/>
</dbReference>
<dbReference type="InterPro" id="IPR018303">
    <property type="entry name" value="ATPase_P-typ_P_site"/>
</dbReference>
<dbReference type="FunFam" id="3.40.50.1000:FF:000172">
    <property type="entry name" value="Phospholipid-transporting ATPase"/>
    <property type="match status" value="1"/>
</dbReference>
<dbReference type="SUPFAM" id="SSF81665">
    <property type="entry name" value="Calcium ATPase, transmembrane domain M"/>
    <property type="match status" value="1"/>
</dbReference>
<dbReference type="GO" id="GO:0005524">
    <property type="term" value="F:ATP binding"/>
    <property type="evidence" value="ECO:0007669"/>
    <property type="project" value="UniProtKB-UniRule"/>
</dbReference>
<dbReference type="STRING" id="1344418.A0A1D2VDL4"/>
<dbReference type="InterPro" id="IPR008250">
    <property type="entry name" value="ATPase_P-typ_transduc_dom_A_sf"/>
</dbReference>
<feature type="binding site" evidence="14">
    <location>
        <position position="1029"/>
    </location>
    <ligand>
        <name>ATP</name>
        <dbReference type="ChEBI" id="CHEBI:30616"/>
    </ligand>
</feature>
<comment type="catalytic activity">
    <reaction evidence="11 16">
        <text>ATP + H2O + phospholipidSide 1 = ADP + phosphate + phospholipidSide 2.</text>
        <dbReference type="EC" id="7.6.2.1"/>
    </reaction>
</comment>
<evidence type="ECO:0000256" key="12">
    <source>
        <dbReference type="ARBA" id="ARBA00049128"/>
    </source>
</evidence>
<dbReference type="Pfam" id="PF16209">
    <property type="entry name" value="PhoLip_ATPase_N"/>
    <property type="match status" value="1"/>
</dbReference>
<keyword evidence="4 15" id="KW-0479">Metal-binding</keyword>
<dbReference type="GO" id="GO:1990531">
    <property type="term" value="C:phospholipid-translocating ATPase complex"/>
    <property type="evidence" value="ECO:0007669"/>
    <property type="project" value="EnsemblFungi"/>
</dbReference>
<evidence type="ECO:0000256" key="10">
    <source>
        <dbReference type="ARBA" id="ARBA00023136"/>
    </source>
</evidence>
<dbReference type="SUPFAM" id="SSF81660">
    <property type="entry name" value="Metal cation-transporting ATPase, ATP-binding domain N"/>
    <property type="match status" value="1"/>
</dbReference>
<keyword evidence="7 15" id="KW-0460">Magnesium</keyword>
<feature type="transmembrane region" description="Helical" evidence="16">
    <location>
        <begin position="1226"/>
        <end position="1250"/>
    </location>
</feature>
<feature type="binding site" evidence="14">
    <location>
        <position position="417"/>
    </location>
    <ligand>
        <name>ATP</name>
        <dbReference type="ChEBI" id="CHEBI:30616"/>
    </ligand>
</feature>
<dbReference type="EC" id="7.6.2.1" evidence="16"/>
<feature type="binding site" evidence="15">
    <location>
        <position position="1029"/>
    </location>
    <ligand>
        <name>Mg(2+)</name>
        <dbReference type="ChEBI" id="CHEBI:18420"/>
    </ligand>
</feature>
<feature type="domain" description="P-type ATPase N-terminal" evidence="17">
    <location>
        <begin position="6"/>
        <end position="63"/>
    </location>
</feature>
<dbReference type="GeneID" id="30964402"/>
<evidence type="ECO:0000256" key="5">
    <source>
        <dbReference type="ARBA" id="ARBA00022741"/>
    </source>
</evidence>
<reference evidence="20" key="1">
    <citation type="submission" date="2016-05" db="EMBL/GenBank/DDBJ databases">
        <title>Comparative genomics of biotechnologically important yeasts.</title>
        <authorList>
            <consortium name="DOE Joint Genome Institute"/>
            <person name="Riley R."/>
            <person name="Haridas S."/>
            <person name="Wolfe K.H."/>
            <person name="Lopes M.R."/>
            <person name="Hittinger C.T."/>
            <person name="Goker M."/>
            <person name="Salamov A."/>
            <person name="Wisecaver J."/>
            <person name="Long T.M."/>
            <person name="Aerts A.L."/>
            <person name="Barry K."/>
            <person name="Choi C."/>
            <person name="Clum A."/>
            <person name="Coughlan A.Y."/>
            <person name="Deshpande S."/>
            <person name="Douglass A.P."/>
            <person name="Hanson S.J."/>
            <person name="Klenk H.-P."/>
            <person name="Labutti K."/>
            <person name="Lapidus A."/>
            <person name="Lindquist E."/>
            <person name="Lipzen A."/>
            <person name="Meier-Kolthoff J.P."/>
            <person name="Ohm R.A."/>
            <person name="Otillar R.P."/>
            <person name="Pangilinan J."/>
            <person name="Peng Y."/>
            <person name="Rokas A."/>
            <person name="Rosa C.A."/>
            <person name="Scheuner C."/>
            <person name="Sibirny A.A."/>
            <person name="Slot J.C."/>
            <person name="Stielow J.B."/>
            <person name="Sun H."/>
            <person name="Kurtzman C.P."/>
            <person name="Blackwell M."/>
            <person name="Grigoriev I.V."/>
            <person name="Jeffries T.W."/>
        </authorList>
    </citation>
    <scope>NUCLEOTIDE SEQUENCE [LARGE SCALE GENOMIC DNA]</scope>
    <source>
        <strain evidence="20">DSM 1968</strain>
    </source>
</reference>
<dbReference type="InterPro" id="IPR032630">
    <property type="entry name" value="P_typ_ATPase_c"/>
</dbReference>